<evidence type="ECO:0000313" key="2">
    <source>
        <dbReference type="Proteomes" id="UP000326678"/>
    </source>
</evidence>
<dbReference type="EMBL" id="CP045226">
    <property type="protein sequence ID" value="QFS44771.1"/>
    <property type="molecule type" value="Genomic_DNA"/>
</dbReference>
<organism evidence="1 2">
    <name type="scientific">Nostoc sphaeroides CCNUC1</name>
    <dbReference type="NCBI Taxonomy" id="2653204"/>
    <lineage>
        <taxon>Bacteria</taxon>
        <taxon>Bacillati</taxon>
        <taxon>Cyanobacteriota</taxon>
        <taxon>Cyanophyceae</taxon>
        <taxon>Nostocales</taxon>
        <taxon>Nostocaceae</taxon>
        <taxon>Nostoc</taxon>
    </lineage>
</organism>
<evidence type="ECO:0000313" key="1">
    <source>
        <dbReference type="EMBL" id="QFS44771.1"/>
    </source>
</evidence>
<accession>A0A5P8VWQ0</accession>
<dbReference type="Proteomes" id="UP000326678">
    <property type="component" value="Chromosome Gxm1"/>
</dbReference>
<sequence length="38" mass="4430">MLYHLAEIHLSVDLERIIKTVYLDGVTHNLPQNLMPNQ</sequence>
<name>A0A5P8VWQ0_9NOSO</name>
<reference evidence="1 2" key="1">
    <citation type="submission" date="2019-10" db="EMBL/GenBank/DDBJ databases">
        <title>Genomic and transcriptomic insights into the perfect genentic adaptation of a filamentous nitrogen-fixing cyanobacterium to rice fields.</title>
        <authorList>
            <person name="Chen Z."/>
        </authorList>
    </citation>
    <scope>NUCLEOTIDE SEQUENCE [LARGE SCALE GENOMIC DNA]</scope>
    <source>
        <strain evidence="1">CCNUC1</strain>
    </source>
</reference>
<protein>
    <submittedName>
        <fullName evidence="1">Uncharacterized protein</fullName>
    </submittedName>
</protein>
<proteinExistence type="predicted"/>
<dbReference type="KEGG" id="nsh:GXM_02246"/>
<dbReference type="AlphaFoldDB" id="A0A5P8VWQ0"/>
<keyword evidence="2" id="KW-1185">Reference proteome</keyword>
<gene>
    <name evidence="1" type="ORF">GXM_02246</name>
</gene>